<evidence type="ECO:0000259" key="10">
    <source>
        <dbReference type="Pfam" id="PF02602"/>
    </source>
</evidence>
<evidence type="ECO:0000256" key="9">
    <source>
        <dbReference type="RuleBase" id="RU366031"/>
    </source>
</evidence>
<reference evidence="11 12" key="1">
    <citation type="submission" date="2023-07" db="EMBL/GenBank/DDBJ databases">
        <title>Genomic Encyclopedia of Type Strains, Phase IV (KMG-IV): sequencing the most valuable type-strain genomes for metagenomic binning, comparative biology and taxonomic classification.</title>
        <authorList>
            <person name="Goeker M."/>
        </authorList>
    </citation>
    <scope>NUCLEOTIDE SEQUENCE [LARGE SCALE GENOMIC DNA]</scope>
    <source>
        <strain evidence="11 12">DSM 15448</strain>
    </source>
</reference>
<dbReference type="Proteomes" id="UP001236723">
    <property type="component" value="Unassembled WGS sequence"/>
</dbReference>
<evidence type="ECO:0000256" key="2">
    <source>
        <dbReference type="ARBA" id="ARBA00008133"/>
    </source>
</evidence>
<comment type="catalytic activity">
    <reaction evidence="8 9">
        <text>hydroxymethylbilane = uroporphyrinogen III + H2O</text>
        <dbReference type="Rhea" id="RHEA:18965"/>
        <dbReference type="ChEBI" id="CHEBI:15377"/>
        <dbReference type="ChEBI" id="CHEBI:57308"/>
        <dbReference type="ChEBI" id="CHEBI:57845"/>
        <dbReference type="EC" id="4.2.1.75"/>
    </reaction>
</comment>
<evidence type="ECO:0000256" key="6">
    <source>
        <dbReference type="ARBA" id="ARBA00037589"/>
    </source>
</evidence>
<evidence type="ECO:0000256" key="1">
    <source>
        <dbReference type="ARBA" id="ARBA00004772"/>
    </source>
</evidence>
<dbReference type="Pfam" id="PF02602">
    <property type="entry name" value="HEM4"/>
    <property type="match status" value="1"/>
</dbReference>
<comment type="function">
    <text evidence="6 9">Catalyzes cyclization of the linear tetrapyrrole, hydroxymethylbilane, to the macrocyclic uroporphyrinogen III.</text>
</comment>
<dbReference type="PANTHER" id="PTHR38042">
    <property type="entry name" value="UROPORPHYRINOGEN-III SYNTHASE, CHLOROPLASTIC"/>
    <property type="match status" value="1"/>
</dbReference>
<accession>A0ABU0DRV5</accession>
<dbReference type="Gene3D" id="3.40.50.10090">
    <property type="match status" value="2"/>
</dbReference>
<dbReference type="PANTHER" id="PTHR38042:SF1">
    <property type="entry name" value="UROPORPHYRINOGEN-III SYNTHASE, CHLOROPLASTIC"/>
    <property type="match status" value="1"/>
</dbReference>
<dbReference type="CDD" id="cd06578">
    <property type="entry name" value="HemD"/>
    <property type="match status" value="1"/>
</dbReference>
<comment type="pathway">
    <text evidence="1 9">Porphyrin-containing compound metabolism; protoporphyrin-IX biosynthesis; coproporphyrinogen-III from 5-aminolevulinate: step 3/4.</text>
</comment>
<evidence type="ECO:0000256" key="8">
    <source>
        <dbReference type="ARBA" id="ARBA00048617"/>
    </source>
</evidence>
<evidence type="ECO:0000256" key="3">
    <source>
        <dbReference type="ARBA" id="ARBA00013109"/>
    </source>
</evidence>
<keyword evidence="5 9" id="KW-0627">Porphyrin biosynthesis</keyword>
<dbReference type="EC" id="4.2.1.75" evidence="3 9"/>
<dbReference type="InterPro" id="IPR036108">
    <property type="entry name" value="4pyrrol_syn_uPrphyn_synt_sf"/>
</dbReference>
<gene>
    <name evidence="11" type="ORF">J2R98_000974</name>
</gene>
<protein>
    <recommendedName>
        <fullName evidence="7 9">Uroporphyrinogen-III synthase</fullName>
        <ecNumber evidence="3 9">4.2.1.75</ecNumber>
    </recommendedName>
</protein>
<evidence type="ECO:0000313" key="11">
    <source>
        <dbReference type="EMBL" id="MDQ0351171.1"/>
    </source>
</evidence>
<organism evidence="11 12">
    <name type="scientific">Alkalibacillus filiformis</name>
    <dbReference type="NCBI Taxonomy" id="200990"/>
    <lineage>
        <taxon>Bacteria</taxon>
        <taxon>Bacillati</taxon>
        <taxon>Bacillota</taxon>
        <taxon>Bacilli</taxon>
        <taxon>Bacillales</taxon>
        <taxon>Bacillaceae</taxon>
        <taxon>Alkalibacillus</taxon>
    </lineage>
</organism>
<dbReference type="InterPro" id="IPR039793">
    <property type="entry name" value="UROS/Hem4"/>
</dbReference>
<name>A0ABU0DRV5_9BACI</name>
<comment type="similarity">
    <text evidence="2 9">Belongs to the uroporphyrinogen-III synthase family.</text>
</comment>
<keyword evidence="4 9" id="KW-0456">Lyase</keyword>
<evidence type="ECO:0000256" key="5">
    <source>
        <dbReference type="ARBA" id="ARBA00023244"/>
    </source>
</evidence>
<evidence type="ECO:0000256" key="7">
    <source>
        <dbReference type="ARBA" id="ARBA00040167"/>
    </source>
</evidence>
<keyword evidence="12" id="KW-1185">Reference proteome</keyword>
<sequence length="253" mass="28817">MRNVSKEILLSRSLDQSNPFSKLDLDQVTVRGVPLIKFAQYDEENAERTLHSLNTFDWIIFTSHNGIKYFFNLLEQYNISKEVLRRKKLATVGSKTAETLKSFGFVADFVPDVYDADRMGNQMLQEQQLNHVLLVKGTRSRSVLDDLFTQHNISHLTLTVYDSVTNQDEEESIIDVLTNSRLSAVVFTSPSSIEAYFALGGRLAQNTVHLPCFCIGETTADYAYKVGFNQVIVPETYTLDALAFEVEEYFKEE</sequence>
<feature type="domain" description="Tetrapyrrole biosynthesis uroporphyrinogen III synthase" evidence="10">
    <location>
        <begin position="33"/>
        <end position="242"/>
    </location>
</feature>
<dbReference type="SUPFAM" id="SSF69618">
    <property type="entry name" value="HemD-like"/>
    <property type="match status" value="1"/>
</dbReference>
<evidence type="ECO:0000256" key="4">
    <source>
        <dbReference type="ARBA" id="ARBA00023239"/>
    </source>
</evidence>
<comment type="caution">
    <text evidence="11">The sequence shown here is derived from an EMBL/GenBank/DDBJ whole genome shotgun (WGS) entry which is preliminary data.</text>
</comment>
<dbReference type="EMBL" id="JAUSUP010000001">
    <property type="protein sequence ID" value="MDQ0351171.1"/>
    <property type="molecule type" value="Genomic_DNA"/>
</dbReference>
<evidence type="ECO:0000313" key="12">
    <source>
        <dbReference type="Proteomes" id="UP001236723"/>
    </source>
</evidence>
<dbReference type="RefSeq" id="WP_307066628.1">
    <property type="nucleotide sequence ID" value="NZ_JAUSUP010000001.1"/>
</dbReference>
<proteinExistence type="inferred from homology"/>
<dbReference type="InterPro" id="IPR003754">
    <property type="entry name" value="4pyrrol_synth_uPrphyn_synth"/>
</dbReference>